<comment type="similarity">
    <text evidence="1">Belongs to the bleomycin resistance protein family.</text>
</comment>
<dbReference type="GO" id="GO:0046677">
    <property type="term" value="P:response to antibiotic"/>
    <property type="evidence" value="ECO:0007669"/>
    <property type="project" value="UniProtKB-KW"/>
</dbReference>
<dbReference type="PROSITE" id="PS51819">
    <property type="entry name" value="VOC"/>
    <property type="match status" value="1"/>
</dbReference>
<accession>A0A1V2R8A8</accession>
<dbReference type="SUPFAM" id="SSF54593">
    <property type="entry name" value="Glyoxalase/Bleomycin resistance protein/Dihydroxybiphenyl dioxygenase"/>
    <property type="match status" value="1"/>
</dbReference>
<dbReference type="InterPro" id="IPR050383">
    <property type="entry name" value="GlyoxalaseI/FosfomycinResist"/>
</dbReference>
<organism evidence="5 6">
    <name type="scientific">Pectobacterium actinidiae</name>
    <dbReference type="NCBI Taxonomy" id="1507808"/>
    <lineage>
        <taxon>Bacteria</taxon>
        <taxon>Pseudomonadati</taxon>
        <taxon>Pseudomonadota</taxon>
        <taxon>Gammaproteobacteria</taxon>
        <taxon>Enterobacterales</taxon>
        <taxon>Pectobacteriaceae</taxon>
        <taxon>Pectobacterium</taxon>
    </lineage>
</organism>
<keyword evidence="3" id="KW-0046">Antibiotic resistance</keyword>
<dbReference type="EMBL" id="MPUJ01000002">
    <property type="protein sequence ID" value="ONK08416.1"/>
    <property type="molecule type" value="Genomic_DNA"/>
</dbReference>
<reference evidence="6" key="1">
    <citation type="submission" date="2016-11" db="EMBL/GenBank/DDBJ databases">
        <authorList>
            <person name="Panda P."/>
            <person name="Visnovsky S."/>
            <person name="Pitman A."/>
        </authorList>
    </citation>
    <scope>NUCLEOTIDE SEQUENCE [LARGE SCALE GENOMIC DNA]</scope>
    <source>
        <strain evidence="6">ICMP 9972</strain>
    </source>
</reference>
<evidence type="ECO:0000259" key="4">
    <source>
        <dbReference type="PROSITE" id="PS51819"/>
    </source>
</evidence>
<dbReference type="InterPro" id="IPR029068">
    <property type="entry name" value="Glyas_Bleomycin-R_OHBP_Dase"/>
</dbReference>
<dbReference type="Proteomes" id="UP000189286">
    <property type="component" value="Unassembled WGS sequence"/>
</dbReference>
<dbReference type="InterPro" id="IPR037523">
    <property type="entry name" value="VOC_core"/>
</dbReference>
<dbReference type="AlphaFoldDB" id="A0A1V2R8A8"/>
<evidence type="ECO:0000256" key="1">
    <source>
        <dbReference type="ARBA" id="ARBA00011051"/>
    </source>
</evidence>
<dbReference type="InterPro" id="IPR004360">
    <property type="entry name" value="Glyas_Fos-R_dOase_dom"/>
</dbReference>
<protein>
    <recommendedName>
        <fullName evidence="2">Bleomycin resistance protein</fullName>
    </recommendedName>
</protein>
<sequence>MRKMNTLIPEMIVSDLQKSLAFYCHVLGFQVEYDRPEDKFAFLSFHGSQLMLEQDYLTESPWRVEPLEPPFGRGMNLSIECPDAQALAAAIERAGYTLRRPVETCWYRDHEVYHGESNFLVQDPDGYLLRFTQSLSCKSSL</sequence>
<dbReference type="RefSeq" id="WP_039356557.1">
    <property type="nucleotide sequence ID" value="NZ_JRMH01000001.1"/>
</dbReference>
<dbReference type="PANTHER" id="PTHR21366:SF22">
    <property type="entry name" value="VOC DOMAIN-CONTAINING PROTEIN"/>
    <property type="match status" value="1"/>
</dbReference>
<dbReference type="PANTHER" id="PTHR21366">
    <property type="entry name" value="GLYOXALASE FAMILY PROTEIN"/>
    <property type="match status" value="1"/>
</dbReference>
<proteinExistence type="inferred from homology"/>
<gene>
    <name evidence="5" type="ORF">BSK71_04075</name>
</gene>
<feature type="domain" description="VOC" evidence="4">
    <location>
        <begin position="3"/>
        <end position="134"/>
    </location>
</feature>
<evidence type="ECO:0000256" key="2">
    <source>
        <dbReference type="ARBA" id="ARBA00021572"/>
    </source>
</evidence>
<dbReference type="Gene3D" id="3.10.180.10">
    <property type="entry name" value="2,3-Dihydroxybiphenyl 1,2-Dioxygenase, domain 1"/>
    <property type="match status" value="1"/>
</dbReference>
<dbReference type="Pfam" id="PF00903">
    <property type="entry name" value="Glyoxalase"/>
    <property type="match status" value="1"/>
</dbReference>
<name>A0A1V2R8A8_9GAMM</name>
<evidence type="ECO:0000256" key="3">
    <source>
        <dbReference type="ARBA" id="ARBA00023251"/>
    </source>
</evidence>
<evidence type="ECO:0000313" key="6">
    <source>
        <dbReference type="Proteomes" id="UP000189286"/>
    </source>
</evidence>
<evidence type="ECO:0000313" key="5">
    <source>
        <dbReference type="EMBL" id="ONK08416.1"/>
    </source>
</evidence>
<dbReference type="CDD" id="cd08349">
    <property type="entry name" value="BLMA_like"/>
    <property type="match status" value="1"/>
</dbReference>
<dbReference type="OrthoDB" id="284897at2"/>
<dbReference type="InterPro" id="IPR000335">
    <property type="entry name" value="Bleomycin-R"/>
</dbReference>
<comment type="caution">
    <text evidence="5">The sequence shown here is derived from an EMBL/GenBank/DDBJ whole genome shotgun (WGS) entry which is preliminary data.</text>
</comment>